<organism evidence="5 6">
    <name type="scientific">Pedobacter cryotolerans</name>
    <dbReference type="NCBI Taxonomy" id="2571270"/>
    <lineage>
        <taxon>Bacteria</taxon>
        <taxon>Pseudomonadati</taxon>
        <taxon>Bacteroidota</taxon>
        <taxon>Sphingobacteriia</taxon>
        <taxon>Sphingobacteriales</taxon>
        <taxon>Sphingobacteriaceae</taxon>
        <taxon>Pedobacter</taxon>
    </lineage>
</organism>
<keyword evidence="2 4" id="KW-0732">Signal</keyword>
<dbReference type="EMBL" id="SWBO01000012">
    <property type="protein sequence ID" value="TKB97337.1"/>
    <property type="molecule type" value="Genomic_DNA"/>
</dbReference>
<evidence type="ECO:0000256" key="1">
    <source>
        <dbReference type="ARBA" id="ARBA00009091"/>
    </source>
</evidence>
<dbReference type="GO" id="GO:0050821">
    <property type="term" value="P:protein stabilization"/>
    <property type="evidence" value="ECO:0007669"/>
    <property type="project" value="TreeGrafter"/>
</dbReference>
<dbReference type="Pfam" id="PF03938">
    <property type="entry name" value="OmpH"/>
    <property type="match status" value="1"/>
</dbReference>
<dbReference type="GO" id="GO:0051082">
    <property type="term" value="F:unfolded protein binding"/>
    <property type="evidence" value="ECO:0007669"/>
    <property type="project" value="InterPro"/>
</dbReference>
<dbReference type="PANTHER" id="PTHR35089:SF1">
    <property type="entry name" value="CHAPERONE PROTEIN SKP"/>
    <property type="match status" value="1"/>
</dbReference>
<keyword evidence="3" id="KW-0175">Coiled coil</keyword>
<dbReference type="Proteomes" id="UP000310477">
    <property type="component" value="Unassembled WGS sequence"/>
</dbReference>
<dbReference type="GO" id="GO:0005829">
    <property type="term" value="C:cytosol"/>
    <property type="evidence" value="ECO:0007669"/>
    <property type="project" value="TreeGrafter"/>
</dbReference>
<evidence type="ECO:0000256" key="4">
    <source>
        <dbReference type="SAM" id="SignalP"/>
    </source>
</evidence>
<evidence type="ECO:0000256" key="2">
    <source>
        <dbReference type="ARBA" id="ARBA00022729"/>
    </source>
</evidence>
<dbReference type="OrthoDB" id="1524711at2"/>
<dbReference type="SUPFAM" id="SSF111384">
    <property type="entry name" value="OmpH-like"/>
    <property type="match status" value="1"/>
</dbReference>
<dbReference type="InterPro" id="IPR024930">
    <property type="entry name" value="Skp_dom_sf"/>
</dbReference>
<evidence type="ECO:0000313" key="6">
    <source>
        <dbReference type="Proteomes" id="UP000310477"/>
    </source>
</evidence>
<reference evidence="5 6" key="1">
    <citation type="submission" date="2019-04" db="EMBL/GenBank/DDBJ databases">
        <title>Pedobacter sp. AR-2-6 sp. nov., isolated from Arctic soil.</title>
        <authorList>
            <person name="Dahal R.H."/>
            <person name="Kim D.-U."/>
        </authorList>
    </citation>
    <scope>NUCLEOTIDE SEQUENCE [LARGE SCALE GENOMIC DNA]</scope>
    <source>
        <strain evidence="5 6">AR-2-6</strain>
    </source>
</reference>
<sequence>MRKLINVLFVAAGLLITSTAANAQQKFGHLNSDEIYATMPEAKAAQTTLENLAKTKQGEIDKMITEYQAKYKAAIDKEKTLSEANKEAVGKELQAAQVELGDLQKRIEDARTKATTDVQAEQGKLYPPINQKLSTAMGVVAKEKGLAYVFDISASAGFNNLIYFDGGEDITAAVKTKLGISASAKPAATPIKKP</sequence>
<feature type="coiled-coil region" evidence="3">
    <location>
        <begin position="86"/>
        <end position="113"/>
    </location>
</feature>
<feature type="signal peptide" evidence="4">
    <location>
        <begin position="1"/>
        <end position="23"/>
    </location>
</feature>
<dbReference type="SMART" id="SM00935">
    <property type="entry name" value="OmpH"/>
    <property type="match status" value="1"/>
</dbReference>
<proteinExistence type="inferred from homology"/>
<dbReference type="Gene3D" id="3.30.910.20">
    <property type="entry name" value="Skp domain"/>
    <property type="match status" value="1"/>
</dbReference>
<dbReference type="PANTHER" id="PTHR35089">
    <property type="entry name" value="CHAPERONE PROTEIN SKP"/>
    <property type="match status" value="1"/>
</dbReference>
<evidence type="ECO:0000256" key="3">
    <source>
        <dbReference type="SAM" id="Coils"/>
    </source>
</evidence>
<dbReference type="RefSeq" id="WP_136878175.1">
    <property type="nucleotide sequence ID" value="NZ_SWBO01000012.1"/>
</dbReference>
<dbReference type="InterPro" id="IPR005632">
    <property type="entry name" value="Chaperone_Skp"/>
</dbReference>
<feature type="chain" id="PRO_5020267207" evidence="4">
    <location>
        <begin position="24"/>
        <end position="194"/>
    </location>
</feature>
<keyword evidence="6" id="KW-1185">Reference proteome</keyword>
<comment type="caution">
    <text evidence="5">The sequence shown here is derived from an EMBL/GenBank/DDBJ whole genome shotgun (WGS) entry which is preliminary data.</text>
</comment>
<gene>
    <name evidence="5" type="ORF">FA045_16420</name>
</gene>
<accession>A0A4U1C2G0</accession>
<protein>
    <submittedName>
        <fullName evidence="5">OmpH family outer membrane protein</fullName>
    </submittedName>
</protein>
<comment type="similarity">
    <text evidence="1">Belongs to the Skp family.</text>
</comment>
<dbReference type="AlphaFoldDB" id="A0A4U1C2G0"/>
<evidence type="ECO:0000313" key="5">
    <source>
        <dbReference type="EMBL" id="TKB97337.1"/>
    </source>
</evidence>
<name>A0A4U1C2G0_9SPHI</name>